<evidence type="ECO:0000313" key="1">
    <source>
        <dbReference type="EMBL" id="MVB12414.1"/>
    </source>
</evidence>
<dbReference type="OrthoDB" id="1957918at2"/>
<keyword evidence="2" id="KW-1185">Reference proteome</keyword>
<proteinExistence type="predicted"/>
<dbReference type="Proteomes" id="UP000469440">
    <property type="component" value="Unassembled WGS sequence"/>
</dbReference>
<sequence length="164" mass="18973">MTQADRYAKLAALTGRADNLDSSYHAAFYLLSYDQDVYETASRYVTHDGISFTGLKRASRSFDERTREVIDIAHNLFSWDSKCSVTPFDISRLGYPYLELACNAISIAADEVQPVMQREPSGQMKIVLDDTHYQQTQRTYRELEQFQDTLVKEMEQDEADEFER</sequence>
<accession>A0A6N8I2V4</accession>
<dbReference type="AlphaFoldDB" id="A0A6N8I2V4"/>
<organism evidence="1 2">
    <name type="scientific">Caproicibacter fermentans</name>
    <dbReference type="NCBI Taxonomy" id="2576756"/>
    <lineage>
        <taxon>Bacteria</taxon>
        <taxon>Bacillati</taxon>
        <taxon>Bacillota</taxon>
        <taxon>Clostridia</taxon>
        <taxon>Eubacteriales</taxon>
        <taxon>Acutalibacteraceae</taxon>
        <taxon>Caproicibacter</taxon>
    </lineage>
</organism>
<protein>
    <submittedName>
        <fullName evidence="1">Uncharacterized protein</fullName>
    </submittedName>
</protein>
<evidence type="ECO:0000313" key="2">
    <source>
        <dbReference type="Proteomes" id="UP000469440"/>
    </source>
</evidence>
<reference evidence="1 2" key="1">
    <citation type="submission" date="2019-09" db="EMBL/GenBank/DDBJ databases">
        <title>Genome sequence of Clostridium sp. EA1.</title>
        <authorList>
            <person name="Poehlein A."/>
            <person name="Bengelsdorf F.R."/>
            <person name="Daniel R."/>
        </authorList>
    </citation>
    <scope>NUCLEOTIDE SEQUENCE [LARGE SCALE GENOMIC DNA]</scope>
    <source>
        <strain evidence="1 2">EA1</strain>
    </source>
</reference>
<dbReference type="RefSeq" id="WP_066645143.1">
    <property type="nucleotide sequence ID" value="NZ_VWXL01000095.1"/>
</dbReference>
<name>A0A6N8I2V4_9FIRM</name>
<gene>
    <name evidence="1" type="ORF">CAFE_31520</name>
</gene>
<dbReference type="EMBL" id="VWXL01000095">
    <property type="protein sequence ID" value="MVB12414.1"/>
    <property type="molecule type" value="Genomic_DNA"/>
</dbReference>
<comment type="caution">
    <text evidence="1">The sequence shown here is derived from an EMBL/GenBank/DDBJ whole genome shotgun (WGS) entry which is preliminary data.</text>
</comment>